<proteinExistence type="predicted"/>
<dbReference type="Proteomes" id="UP001139648">
    <property type="component" value="Unassembled WGS sequence"/>
</dbReference>
<evidence type="ECO:0000313" key="1">
    <source>
        <dbReference type="EMBL" id="MCP2353398.1"/>
    </source>
</evidence>
<protein>
    <submittedName>
        <fullName evidence="1">Uncharacterized protein</fullName>
    </submittedName>
</protein>
<sequence length="84" mass="9193">MDHAAQLAESTVDLVAFGVVPQPPQQRDRRQLAFADGDIASQQFEGITDFIVGDGGQRPVLAEPLWESRVSENPRYTASALPTR</sequence>
<accession>A0A9X2GG11</accession>
<reference evidence="1" key="1">
    <citation type="submission" date="2022-06" db="EMBL/GenBank/DDBJ databases">
        <title>Sequencing the genomes of 1000 actinobacteria strains.</title>
        <authorList>
            <person name="Klenk H.-P."/>
        </authorList>
    </citation>
    <scope>NUCLEOTIDE SEQUENCE</scope>
    <source>
        <strain evidence="1">DSM 46694</strain>
    </source>
</reference>
<organism evidence="1 2">
    <name type="scientific">Nonomuraea thailandensis</name>
    <dbReference type="NCBI Taxonomy" id="1188745"/>
    <lineage>
        <taxon>Bacteria</taxon>
        <taxon>Bacillati</taxon>
        <taxon>Actinomycetota</taxon>
        <taxon>Actinomycetes</taxon>
        <taxon>Streptosporangiales</taxon>
        <taxon>Streptosporangiaceae</taxon>
        <taxon>Nonomuraea</taxon>
    </lineage>
</organism>
<name>A0A9X2GG11_9ACTN</name>
<keyword evidence="2" id="KW-1185">Reference proteome</keyword>
<dbReference type="EMBL" id="JAMZEB010000001">
    <property type="protein sequence ID" value="MCP2353398.1"/>
    <property type="molecule type" value="Genomic_DNA"/>
</dbReference>
<dbReference type="AlphaFoldDB" id="A0A9X2GG11"/>
<dbReference type="RefSeq" id="WP_253739920.1">
    <property type="nucleotide sequence ID" value="NZ_BAABKA010000075.1"/>
</dbReference>
<evidence type="ECO:0000313" key="2">
    <source>
        <dbReference type="Proteomes" id="UP001139648"/>
    </source>
</evidence>
<gene>
    <name evidence="1" type="ORF">HD597_000418</name>
</gene>
<comment type="caution">
    <text evidence="1">The sequence shown here is derived from an EMBL/GenBank/DDBJ whole genome shotgun (WGS) entry which is preliminary data.</text>
</comment>